<accession>A0ABU0E3C0</accession>
<evidence type="ECO:0000259" key="1">
    <source>
        <dbReference type="PROSITE" id="PS50930"/>
    </source>
</evidence>
<dbReference type="InterPro" id="IPR046947">
    <property type="entry name" value="LytR-like"/>
</dbReference>
<organism evidence="2 3">
    <name type="scientific">Breznakia pachnodae</name>
    <dbReference type="NCBI Taxonomy" id="265178"/>
    <lineage>
        <taxon>Bacteria</taxon>
        <taxon>Bacillati</taxon>
        <taxon>Bacillota</taxon>
        <taxon>Erysipelotrichia</taxon>
        <taxon>Erysipelotrichales</taxon>
        <taxon>Erysipelotrichaceae</taxon>
        <taxon>Breznakia</taxon>
    </lineage>
</organism>
<reference evidence="2 3" key="1">
    <citation type="submission" date="2023-07" db="EMBL/GenBank/DDBJ databases">
        <title>Genomic Encyclopedia of Type Strains, Phase IV (KMG-IV): sequencing the most valuable type-strain genomes for metagenomic binning, comparative biology and taxonomic classification.</title>
        <authorList>
            <person name="Goeker M."/>
        </authorList>
    </citation>
    <scope>NUCLEOTIDE SEQUENCE [LARGE SCALE GENOMIC DNA]</scope>
    <source>
        <strain evidence="2 3">DSM 16784</strain>
    </source>
</reference>
<gene>
    <name evidence="2" type="ORF">J2S15_001940</name>
</gene>
<feature type="domain" description="HTH LytTR-type" evidence="1">
    <location>
        <begin position="41"/>
        <end position="145"/>
    </location>
</feature>
<dbReference type="Gene3D" id="2.40.50.1020">
    <property type="entry name" value="LytTr DNA-binding domain"/>
    <property type="match status" value="1"/>
</dbReference>
<dbReference type="GO" id="GO:0003677">
    <property type="term" value="F:DNA binding"/>
    <property type="evidence" value="ECO:0007669"/>
    <property type="project" value="UniProtKB-KW"/>
</dbReference>
<dbReference type="Proteomes" id="UP001230220">
    <property type="component" value="Unassembled WGS sequence"/>
</dbReference>
<evidence type="ECO:0000313" key="3">
    <source>
        <dbReference type="Proteomes" id="UP001230220"/>
    </source>
</evidence>
<dbReference type="SMART" id="SM00850">
    <property type="entry name" value="LytTR"/>
    <property type="match status" value="1"/>
</dbReference>
<dbReference type="InterPro" id="IPR007492">
    <property type="entry name" value="LytTR_DNA-bd_dom"/>
</dbReference>
<dbReference type="PANTHER" id="PTHR37299:SF1">
    <property type="entry name" value="STAGE 0 SPORULATION PROTEIN A HOMOLOG"/>
    <property type="match status" value="1"/>
</dbReference>
<keyword evidence="3" id="KW-1185">Reference proteome</keyword>
<keyword evidence="2" id="KW-0238">DNA-binding</keyword>
<protein>
    <submittedName>
        <fullName evidence="2">DNA-binding LytR/AlgR family response regulator</fullName>
    </submittedName>
</protein>
<dbReference type="PROSITE" id="PS50930">
    <property type="entry name" value="HTH_LYTTR"/>
    <property type="match status" value="1"/>
</dbReference>
<sequence length="148" mass="17759">MKLKVIQNKELREDEIEVNTPFDETHIKRISNYISAFNQTIRVKDERKETVVFIDDIQYLEWVDKQVFLYTVDAMYFKSTTLQAIAQLLDKHSFVRISKTTIVNIHAIKHIEPYPNHRLLLQLISEEKLIVNRNYIKKLRDKIREETL</sequence>
<dbReference type="EMBL" id="JAUSUR010000003">
    <property type="protein sequence ID" value="MDQ0361193.1"/>
    <property type="molecule type" value="Genomic_DNA"/>
</dbReference>
<dbReference type="Pfam" id="PF04397">
    <property type="entry name" value="LytTR"/>
    <property type="match status" value="1"/>
</dbReference>
<evidence type="ECO:0000313" key="2">
    <source>
        <dbReference type="EMBL" id="MDQ0361193.1"/>
    </source>
</evidence>
<name>A0ABU0E3C0_9FIRM</name>
<comment type="caution">
    <text evidence="2">The sequence shown here is derived from an EMBL/GenBank/DDBJ whole genome shotgun (WGS) entry which is preliminary data.</text>
</comment>
<proteinExistence type="predicted"/>
<dbReference type="RefSeq" id="WP_307407711.1">
    <property type="nucleotide sequence ID" value="NZ_JAUSUR010000003.1"/>
</dbReference>
<dbReference type="PANTHER" id="PTHR37299">
    <property type="entry name" value="TRANSCRIPTIONAL REGULATOR-RELATED"/>
    <property type="match status" value="1"/>
</dbReference>